<dbReference type="Proteomes" id="UP000019335">
    <property type="component" value="Unassembled WGS sequence"/>
</dbReference>
<evidence type="ECO:0000256" key="1">
    <source>
        <dbReference type="SAM" id="MobiDB-lite"/>
    </source>
</evidence>
<name>W7T0D8_9STRA</name>
<evidence type="ECO:0000313" key="4">
    <source>
        <dbReference type="Proteomes" id="UP000019335"/>
    </source>
</evidence>
<proteinExistence type="predicted"/>
<protein>
    <submittedName>
        <fullName evidence="3">Uncharacterized protein</fullName>
    </submittedName>
</protein>
<sequence>MTATGSPAMEYVAQASEKGQTHLNPSSPSSTDNTVRNMYSDYNLTIFSHSLIGGAFGYVLARSVTTRLGISPRLVAFVSFTGLSSVLAASAATSLATADLVKKAMETVVADGSKKQATQKSSPYLLTCRPLPQLKECGDDGPCRDLLLGGKVRGGIGFVQAYHQCRRRADLWATYDEFWAIQEDEGLTGVYEYDEELETEGATERESLREQGPQP</sequence>
<keyword evidence="2" id="KW-0812">Transmembrane</keyword>
<dbReference type="AlphaFoldDB" id="W7T0D8"/>
<accession>W7T0D8</accession>
<feature type="region of interest" description="Disordered" evidence="1">
    <location>
        <begin position="194"/>
        <end position="215"/>
    </location>
</feature>
<keyword evidence="2" id="KW-1133">Transmembrane helix</keyword>
<feature type="transmembrane region" description="Helical" evidence="2">
    <location>
        <begin position="73"/>
        <end position="96"/>
    </location>
</feature>
<evidence type="ECO:0000313" key="3">
    <source>
        <dbReference type="EMBL" id="EWM20202.1"/>
    </source>
</evidence>
<keyword evidence="4" id="KW-1185">Reference proteome</keyword>
<feature type="transmembrane region" description="Helical" evidence="2">
    <location>
        <begin position="42"/>
        <end position="61"/>
    </location>
</feature>
<comment type="caution">
    <text evidence="3">The sequence shown here is derived from an EMBL/GenBank/DDBJ whole genome shotgun (WGS) entry which is preliminary data.</text>
</comment>
<dbReference type="EMBL" id="AZIL01003272">
    <property type="protein sequence ID" value="EWM20202.1"/>
    <property type="molecule type" value="Genomic_DNA"/>
</dbReference>
<organism evidence="3 4">
    <name type="scientific">Nannochloropsis gaditana</name>
    <dbReference type="NCBI Taxonomy" id="72520"/>
    <lineage>
        <taxon>Eukaryota</taxon>
        <taxon>Sar</taxon>
        <taxon>Stramenopiles</taxon>
        <taxon>Ochrophyta</taxon>
        <taxon>Eustigmatophyceae</taxon>
        <taxon>Eustigmatales</taxon>
        <taxon>Monodopsidaceae</taxon>
        <taxon>Nannochloropsis</taxon>
    </lineage>
</organism>
<reference evidence="3 4" key="1">
    <citation type="journal article" date="2014" name="Mol. Plant">
        <title>Chromosome Scale Genome Assembly and Transcriptome Profiling of Nannochloropsis gaditana in Nitrogen Depletion.</title>
        <authorList>
            <person name="Corteggiani Carpinelli E."/>
            <person name="Telatin A."/>
            <person name="Vitulo N."/>
            <person name="Forcato C."/>
            <person name="D'Angelo M."/>
            <person name="Schiavon R."/>
            <person name="Vezzi A."/>
            <person name="Giacometti G.M."/>
            <person name="Morosinotto T."/>
            <person name="Valle G."/>
        </authorList>
    </citation>
    <scope>NUCLEOTIDE SEQUENCE [LARGE SCALE GENOMIC DNA]</scope>
    <source>
        <strain evidence="3 4">B-31</strain>
    </source>
</reference>
<keyword evidence="2" id="KW-0472">Membrane</keyword>
<evidence type="ECO:0000256" key="2">
    <source>
        <dbReference type="SAM" id="Phobius"/>
    </source>
</evidence>
<gene>
    <name evidence="3" type="ORF">Naga_100973g3</name>
</gene>